<evidence type="ECO:0000313" key="2">
    <source>
        <dbReference type="Proteomes" id="UP001063166"/>
    </source>
</evidence>
<reference evidence="1" key="1">
    <citation type="submission" date="2022-07" db="EMBL/GenBank/DDBJ databases">
        <title>The genome of Lyophyllum shimeji provides insight into the initial evolution of ectomycorrhizal fungal genome.</title>
        <authorList>
            <person name="Kobayashi Y."/>
            <person name="Shibata T."/>
            <person name="Hirakawa H."/>
            <person name="Shigenobu S."/>
            <person name="Nishiyama T."/>
            <person name="Yamada A."/>
            <person name="Hasebe M."/>
            <person name="Kawaguchi M."/>
        </authorList>
    </citation>
    <scope>NUCLEOTIDE SEQUENCE</scope>
    <source>
        <strain evidence="1">AT787</strain>
    </source>
</reference>
<keyword evidence="2" id="KW-1185">Reference proteome</keyword>
<dbReference type="Proteomes" id="UP001063166">
    <property type="component" value="Unassembled WGS sequence"/>
</dbReference>
<comment type="caution">
    <text evidence="1">The sequence shown here is derived from an EMBL/GenBank/DDBJ whole genome shotgun (WGS) entry which is preliminary data.</text>
</comment>
<organism evidence="1 2">
    <name type="scientific">Lyophyllum shimeji</name>
    <name type="common">Hon-shimeji</name>
    <name type="synonym">Tricholoma shimeji</name>
    <dbReference type="NCBI Taxonomy" id="47721"/>
    <lineage>
        <taxon>Eukaryota</taxon>
        <taxon>Fungi</taxon>
        <taxon>Dikarya</taxon>
        <taxon>Basidiomycota</taxon>
        <taxon>Agaricomycotina</taxon>
        <taxon>Agaricomycetes</taxon>
        <taxon>Agaricomycetidae</taxon>
        <taxon>Agaricales</taxon>
        <taxon>Tricholomatineae</taxon>
        <taxon>Lyophyllaceae</taxon>
        <taxon>Lyophyllum</taxon>
    </lineage>
</organism>
<name>A0A9P3PL85_LYOSH</name>
<protein>
    <submittedName>
        <fullName evidence="1">Uncharacterized protein</fullName>
    </submittedName>
</protein>
<evidence type="ECO:0000313" key="1">
    <source>
        <dbReference type="EMBL" id="GLB38385.1"/>
    </source>
</evidence>
<sequence length="92" mass="9995">MITGLPTFYFALQQLQEATVQLHISLQENDLKQSSFSLGLVLVSVHCHEALSGLPGFSAYPGTYGIAFLRTTISAKLHFGAFVPQTFSSCTI</sequence>
<dbReference type="EMBL" id="BRPK01000005">
    <property type="protein sequence ID" value="GLB38385.1"/>
    <property type="molecule type" value="Genomic_DNA"/>
</dbReference>
<accession>A0A9P3PL85</accession>
<proteinExistence type="predicted"/>
<gene>
    <name evidence="1" type="ORF">LshimejAT787_0502500</name>
</gene>
<dbReference type="AlphaFoldDB" id="A0A9P3PL85"/>